<dbReference type="InterPro" id="IPR012341">
    <property type="entry name" value="6hp_glycosidase-like_sf"/>
</dbReference>
<comment type="caution">
    <text evidence="2">The sequence shown here is derived from an EMBL/GenBank/DDBJ whole genome shotgun (WGS) entry which is preliminary data.</text>
</comment>
<dbReference type="PANTHER" id="PTHR33886:SF8">
    <property type="entry name" value="UNSATURATED RHAMNOGALACTURONAN HYDROLASE (EUROFUNG)"/>
    <property type="match status" value="1"/>
</dbReference>
<protein>
    <submittedName>
        <fullName evidence="2">Glycoside hydrolase family 88 protein</fullName>
    </submittedName>
</protein>
<dbReference type="InterPro" id="IPR008928">
    <property type="entry name" value="6-hairpin_glycosidase_sf"/>
</dbReference>
<dbReference type="AlphaFoldDB" id="A0A9D9NDY1"/>
<dbReference type="Gene3D" id="1.50.10.10">
    <property type="match status" value="1"/>
</dbReference>
<evidence type="ECO:0000256" key="1">
    <source>
        <dbReference type="ARBA" id="ARBA00022801"/>
    </source>
</evidence>
<gene>
    <name evidence="2" type="ORF">IAA72_10030</name>
</gene>
<dbReference type="InterPro" id="IPR010905">
    <property type="entry name" value="Glyco_hydro_88"/>
</dbReference>
<dbReference type="SUPFAM" id="SSF48208">
    <property type="entry name" value="Six-hairpin glycosidases"/>
    <property type="match status" value="1"/>
</dbReference>
<evidence type="ECO:0000313" key="3">
    <source>
        <dbReference type="Proteomes" id="UP000810292"/>
    </source>
</evidence>
<dbReference type="InterPro" id="IPR052043">
    <property type="entry name" value="PolySaccharide_Degr_Enz"/>
</dbReference>
<evidence type="ECO:0000313" key="2">
    <source>
        <dbReference type="EMBL" id="MBO8470102.1"/>
    </source>
</evidence>
<keyword evidence="1 2" id="KW-0378">Hydrolase</keyword>
<dbReference type="GO" id="GO:0005975">
    <property type="term" value="P:carbohydrate metabolic process"/>
    <property type="evidence" value="ECO:0007669"/>
    <property type="project" value="InterPro"/>
</dbReference>
<accession>A0A9D9NDY1</accession>
<reference evidence="2" key="1">
    <citation type="submission" date="2020-10" db="EMBL/GenBank/DDBJ databases">
        <authorList>
            <person name="Gilroy R."/>
        </authorList>
    </citation>
    <scope>NUCLEOTIDE SEQUENCE</scope>
    <source>
        <strain evidence="2">14700</strain>
    </source>
</reference>
<dbReference type="EMBL" id="JADIMF010000161">
    <property type="protein sequence ID" value="MBO8470102.1"/>
    <property type="molecule type" value="Genomic_DNA"/>
</dbReference>
<dbReference type="GO" id="GO:0016787">
    <property type="term" value="F:hydrolase activity"/>
    <property type="evidence" value="ECO:0007669"/>
    <property type="project" value="UniProtKB-KW"/>
</dbReference>
<dbReference type="Proteomes" id="UP000810292">
    <property type="component" value="Unassembled WGS sequence"/>
</dbReference>
<name>A0A9D9NDY1_9SPIO</name>
<sequence length="385" mass="43246">MISHINTERKETTVDKKEIIDAIEKVVYRLMNLGGADYSADKSNSSEDTNHGVIARDWGIEEWDWPQGVGLYGLTKLQSYYKDNRYDEFLDSWFQRNLKIGLPSININTTAPFLALMDLVRRTGNKQYEKMCLERAEWLMNDLPKTHDGGFQHVTSAVGDRNGVSLNENQIWVDTLFMAVMFLNQAGQYFNRPDFVDESVKQFLIHIKYLYEKTNGLFHHGWTFDGMNNFGGVFWCRGNSWFTYGVIDYLAAFDKIPCPEGVKKYLVDTFSNQAEALAKLQDPSGLWHTVLDDETSYVEASGSGAITAGIAKGVKLGILPEKYRATAENGIKGLIGSISEDGTVLNVSAGTPVGMNKDHYRSIIVRPMAYGQSLTLLALVEALDL</sequence>
<reference evidence="2" key="2">
    <citation type="journal article" date="2021" name="PeerJ">
        <title>Extensive microbial diversity within the chicken gut microbiome revealed by metagenomics and culture.</title>
        <authorList>
            <person name="Gilroy R."/>
            <person name="Ravi A."/>
            <person name="Getino M."/>
            <person name="Pursley I."/>
            <person name="Horton D.L."/>
            <person name="Alikhan N.F."/>
            <person name="Baker D."/>
            <person name="Gharbi K."/>
            <person name="Hall N."/>
            <person name="Watson M."/>
            <person name="Adriaenssens E.M."/>
            <person name="Foster-Nyarko E."/>
            <person name="Jarju S."/>
            <person name="Secka A."/>
            <person name="Antonio M."/>
            <person name="Oren A."/>
            <person name="Chaudhuri R.R."/>
            <person name="La Ragione R."/>
            <person name="Hildebrand F."/>
            <person name="Pallen M.J."/>
        </authorList>
    </citation>
    <scope>NUCLEOTIDE SEQUENCE</scope>
    <source>
        <strain evidence="2">14700</strain>
    </source>
</reference>
<proteinExistence type="predicted"/>
<dbReference type="PANTHER" id="PTHR33886">
    <property type="entry name" value="UNSATURATED RHAMNOGALACTURONAN HYDROLASE (EUROFUNG)"/>
    <property type="match status" value="1"/>
</dbReference>
<dbReference type="Pfam" id="PF07470">
    <property type="entry name" value="Glyco_hydro_88"/>
    <property type="match status" value="1"/>
</dbReference>
<organism evidence="2 3">
    <name type="scientific">Candidatus Ornithospirochaeta stercoravium</name>
    <dbReference type="NCBI Taxonomy" id="2840897"/>
    <lineage>
        <taxon>Bacteria</taxon>
        <taxon>Pseudomonadati</taxon>
        <taxon>Spirochaetota</taxon>
        <taxon>Spirochaetia</taxon>
        <taxon>Spirochaetales</taxon>
        <taxon>Spirochaetaceae</taxon>
        <taxon>Spirochaetaceae incertae sedis</taxon>
        <taxon>Candidatus Ornithospirochaeta</taxon>
    </lineage>
</organism>